<reference evidence="2 3" key="1">
    <citation type="journal article" date="2015" name="Proc. Natl. Acad. Sci. U.S.A.">
        <title>The resurrection genome of Boea hygrometrica: A blueprint for survival of dehydration.</title>
        <authorList>
            <person name="Xiao L."/>
            <person name="Yang G."/>
            <person name="Zhang L."/>
            <person name="Yang X."/>
            <person name="Zhao S."/>
            <person name="Ji Z."/>
            <person name="Zhou Q."/>
            <person name="Hu M."/>
            <person name="Wang Y."/>
            <person name="Chen M."/>
            <person name="Xu Y."/>
            <person name="Jin H."/>
            <person name="Xiao X."/>
            <person name="Hu G."/>
            <person name="Bao F."/>
            <person name="Hu Y."/>
            <person name="Wan P."/>
            <person name="Li L."/>
            <person name="Deng X."/>
            <person name="Kuang T."/>
            <person name="Xiang C."/>
            <person name="Zhu J.K."/>
            <person name="Oliver M.J."/>
            <person name="He Y."/>
        </authorList>
    </citation>
    <scope>NUCLEOTIDE SEQUENCE [LARGE SCALE GENOMIC DNA]</scope>
    <source>
        <strain evidence="3">cv. XS01</strain>
    </source>
</reference>
<proteinExistence type="predicted"/>
<organism evidence="2 3">
    <name type="scientific">Dorcoceras hygrometricum</name>
    <dbReference type="NCBI Taxonomy" id="472368"/>
    <lineage>
        <taxon>Eukaryota</taxon>
        <taxon>Viridiplantae</taxon>
        <taxon>Streptophyta</taxon>
        <taxon>Embryophyta</taxon>
        <taxon>Tracheophyta</taxon>
        <taxon>Spermatophyta</taxon>
        <taxon>Magnoliopsida</taxon>
        <taxon>eudicotyledons</taxon>
        <taxon>Gunneridae</taxon>
        <taxon>Pentapetalae</taxon>
        <taxon>asterids</taxon>
        <taxon>lamiids</taxon>
        <taxon>Lamiales</taxon>
        <taxon>Gesneriaceae</taxon>
        <taxon>Didymocarpoideae</taxon>
        <taxon>Trichosporeae</taxon>
        <taxon>Loxocarpinae</taxon>
        <taxon>Dorcoceras</taxon>
    </lineage>
</organism>
<protein>
    <submittedName>
        <fullName evidence="2">Uncharacterized protein</fullName>
    </submittedName>
</protein>
<feature type="region of interest" description="Disordered" evidence="1">
    <location>
        <begin position="271"/>
        <end position="304"/>
    </location>
</feature>
<dbReference type="AlphaFoldDB" id="A0A2Z7C5N2"/>
<gene>
    <name evidence="2" type="ORF">F511_02418</name>
</gene>
<evidence type="ECO:0000256" key="1">
    <source>
        <dbReference type="SAM" id="MobiDB-lite"/>
    </source>
</evidence>
<dbReference type="InterPro" id="IPR024640">
    <property type="entry name" value="Toxin-antitoxin_type_1_toxin"/>
</dbReference>
<feature type="compositionally biased region" description="Basic and acidic residues" evidence="1">
    <location>
        <begin position="278"/>
        <end position="304"/>
    </location>
</feature>
<name>A0A2Z7C5N2_9LAMI</name>
<accession>A0A2Z7C5N2</accession>
<dbReference type="Proteomes" id="UP000250235">
    <property type="component" value="Unassembled WGS sequence"/>
</dbReference>
<dbReference type="Pfam" id="PF12703">
    <property type="entry name" value="ptaRNA1_toxin"/>
    <property type="match status" value="1"/>
</dbReference>
<evidence type="ECO:0000313" key="2">
    <source>
        <dbReference type="EMBL" id="KZV42216.1"/>
    </source>
</evidence>
<evidence type="ECO:0000313" key="3">
    <source>
        <dbReference type="Proteomes" id="UP000250235"/>
    </source>
</evidence>
<sequence>MAEAVANLFMVVFYQAETGRATRLDFKRYNMQRAGRGRSGDFVKHSDFHIDLTFMDCTGWWRCTDVGARTILAIRLEHEDPHWYQGPPYIVNEEVFDEVDIERCYLTIDESIRAAVHAADISAHPGFPHEVVTHMMETRHAHPYPHEGVLRFERKRLDGEILHPFAGRKEGEAWTIELYLPFRGTYEAMAERDFISLPKATPDDLRRRARRLTSTREPTGGMVNDTLKGILSGKTNGARLSIEEINEAIAEAGAEAGIAGITPGNESVNVREGTGAFIDRRADKVTKPSTREECDQSSTEPRRP</sequence>
<dbReference type="EMBL" id="KQ999293">
    <property type="protein sequence ID" value="KZV42216.1"/>
    <property type="molecule type" value="Genomic_DNA"/>
</dbReference>
<keyword evidence="3" id="KW-1185">Reference proteome</keyword>